<dbReference type="STRING" id="89524.SAMN05444370_10780"/>
<reference evidence="4 5" key="1">
    <citation type="submission" date="2016-10" db="EMBL/GenBank/DDBJ databases">
        <authorList>
            <person name="de Groot N.N."/>
        </authorList>
    </citation>
    <scope>NUCLEOTIDE SEQUENCE [LARGE SCALE GENOMIC DNA]</scope>
    <source>
        <strain evidence="4 5">DSM 15345</strain>
    </source>
</reference>
<dbReference type="InterPro" id="IPR027417">
    <property type="entry name" value="P-loop_NTPase"/>
</dbReference>
<dbReference type="InterPro" id="IPR038734">
    <property type="entry name" value="YhaN_AAA"/>
</dbReference>
<keyword evidence="4" id="KW-0378">Hydrolase</keyword>
<keyword evidence="4" id="KW-0269">Exonuclease</keyword>
<evidence type="ECO:0000313" key="5">
    <source>
        <dbReference type="Proteomes" id="UP000198703"/>
    </source>
</evidence>
<protein>
    <submittedName>
        <fullName evidence="4">DNA repair exonuclease SbcCD ATPase subunit</fullName>
    </submittedName>
</protein>
<keyword evidence="5" id="KW-1185">Reference proteome</keyword>
<dbReference type="AlphaFoldDB" id="A0A1H4CHU7"/>
<dbReference type="Proteomes" id="UP000198703">
    <property type="component" value="Unassembled WGS sequence"/>
</dbReference>
<gene>
    <name evidence="4" type="ORF">SAMN05444370_10780</name>
</gene>
<feature type="domain" description="YhaN AAA" evidence="3">
    <location>
        <begin position="1"/>
        <end position="50"/>
    </location>
</feature>
<dbReference type="RefSeq" id="WP_093254022.1">
    <property type="nucleotide sequence ID" value="NZ_FNQM01000007.1"/>
</dbReference>
<proteinExistence type="predicted"/>
<evidence type="ECO:0000259" key="3">
    <source>
        <dbReference type="Pfam" id="PF13514"/>
    </source>
</evidence>
<keyword evidence="4" id="KW-0540">Nuclease</keyword>
<name>A0A1H4CHU7_9RHOB</name>
<dbReference type="PANTHER" id="PTHR41259">
    <property type="entry name" value="DOUBLE-STRAND BREAK REPAIR RAD50 ATPASE, PUTATIVE-RELATED"/>
    <property type="match status" value="1"/>
</dbReference>
<feature type="coiled-coil region" evidence="1">
    <location>
        <begin position="705"/>
        <end position="739"/>
    </location>
</feature>
<accession>A0A1H4CHU7</accession>
<dbReference type="PANTHER" id="PTHR41259:SF1">
    <property type="entry name" value="DOUBLE-STRAND BREAK REPAIR RAD50 ATPASE, PUTATIVE-RELATED"/>
    <property type="match status" value="1"/>
</dbReference>
<dbReference type="Pfam" id="PF13514">
    <property type="entry name" value="AAA_27"/>
    <property type="match status" value="1"/>
</dbReference>
<evidence type="ECO:0000256" key="1">
    <source>
        <dbReference type="SAM" id="Coils"/>
    </source>
</evidence>
<evidence type="ECO:0000256" key="2">
    <source>
        <dbReference type="SAM" id="MobiDB-lite"/>
    </source>
</evidence>
<dbReference type="GO" id="GO:0004527">
    <property type="term" value="F:exonuclease activity"/>
    <property type="evidence" value="ECO:0007669"/>
    <property type="project" value="UniProtKB-KW"/>
</dbReference>
<keyword evidence="1" id="KW-0175">Coiled coil</keyword>
<dbReference type="Gene3D" id="3.40.50.300">
    <property type="entry name" value="P-loop containing nucleotide triphosphate hydrolases"/>
    <property type="match status" value="2"/>
</dbReference>
<sequence>MRLRALRLHNVRRFEGRGVALEGVADGVNVLAAPNEAGKSTCFDALQALFLERCTGTGKALKSLQPWSGESVTVEADVETAGGLFRVRKQFLSRKRALVSDLAGGGIVAQGDDAEAWIAEMLGGPGAPAGLLWVRQGAVELGGRGEPAPAHEARRDALAAVAGEVEALTGGRRMDRARRRCAEALGALLTDGRRPKKGGPLSDALAEAARLAEREAELAAQVESLRADLARRREARRRLAEISEPQAAQARTAALTEARAALRTAQDHAARAAAAGQAAQLAALTAAQTARALADWREALAEAARRADALDGAFRAMGEADAAAEAAGRDEAAASQALATAEAAARAAADALAAARAATAARAAADALAAREETLARAETARAEAAAASAEAAALAPPEGVVARVAKADDALRALRTAAEGAAPRVVVEPVPGAEDAFTVSGRAVAPGRALSVATPLRIEIAGRGVVTVSPGAGPPDGGAKLAGAEAALARALAEAGAPDRAALESRAAAARDCAARADVATATLSALAPRGLDALRAELAALRRAGAGAAEADEQAPPDPDAAERAARAAEATLAAARQRQSDARGRLAGTASAQAVAASRLEDARRAAEAADRRLGPSEARTPRETALAAESAAAVEADAEARATLERLRAAAPDLAAAEAAERRAVSAAANADAEIARLGVEIARLDGAVETVAGAAPEAALAETQGRRAAAEARAAALQAEADALSRLARALDDARAGASAHYFEPVLAELRPLLAMLMDSAEIAFDEAALLPSEMTRAGRAEPVESLSGGTREQLAVLTRLAFARLIAKGGGAAPVILDDALAFSDDDRIERMFDALHRQAGDLQIVVLTCRQRAFERLGGTVLRFEDWSGE</sequence>
<dbReference type="OrthoDB" id="7069379at2"/>
<evidence type="ECO:0000313" key="4">
    <source>
        <dbReference type="EMBL" id="SEA59900.1"/>
    </source>
</evidence>
<dbReference type="EMBL" id="FNQM01000007">
    <property type="protein sequence ID" value="SEA59900.1"/>
    <property type="molecule type" value="Genomic_DNA"/>
</dbReference>
<organism evidence="4 5">
    <name type="scientific">Rubrimonas cliftonensis</name>
    <dbReference type="NCBI Taxonomy" id="89524"/>
    <lineage>
        <taxon>Bacteria</taxon>
        <taxon>Pseudomonadati</taxon>
        <taxon>Pseudomonadota</taxon>
        <taxon>Alphaproteobacteria</taxon>
        <taxon>Rhodobacterales</taxon>
        <taxon>Paracoccaceae</taxon>
        <taxon>Rubrimonas</taxon>
    </lineage>
</organism>
<feature type="region of interest" description="Disordered" evidence="2">
    <location>
        <begin position="549"/>
        <end position="569"/>
    </location>
</feature>
<feature type="coiled-coil region" evidence="1">
    <location>
        <begin position="201"/>
        <end position="228"/>
    </location>
</feature>
<dbReference type="SUPFAM" id="SSF52540">
    <property type="entry name" value="P-loop containing nucleoside triphosphate hydrolases"/>
    <property type="match status" value="1"/>
</dbReference>